<evidence type="ECO:0000256" key="16">
    <source>
        <dbReference type="RuleBase" id="RU003692"/>
    </source>
</evidence>
<keyword evidence="8 16" id="KW-0560">Oxidoreductase</keyword>
<dbReference type="GO" id="GO:0006103">
    <property type="term" value="P:2-oxoglutarate metabolic process"/>
    <property type="evidence" value="ECO:0007669"/>
    <property type="project" value="TreeGrafter"/>
</dbReference>
<dbReference type="InterPro" id="IPR001100">
    <property type="entry name" value="Pyr_nuc-diS_OxRdtase"/>
</dbReference>
<dbReference type="PANTHER" id="PTHR22912">
    <property type="entry name" value="DISULFIDE OXIDOREDUCTASE"/>
    <property type="match status" value="1"/>
</dbReference>
<dbReference type="InterPro" id="IPR016156">
    <property type="entry name" value="FAD/NAD-linked_Rdtase_dimer_sf"/>
</dbReference>
<dbReference type="FunFam" id="3.30.390.30:FF:000001">
    <property type="entry name" value="Dihydrolipoyl dehydrogenase"/>
    <property type="match status" value="1"/>
</dbReference>
<dbReference type="AlphaFoldDB" id="A0A9J6P1S8"/>
<keyword evidence="14" id="KW-0547">Nucleotide-binding</keyword>
<dbReference type="PRINTS" id="PR00368">
    <property type="entry name" value="FADPNR"/>
</dbReference>
<dbReference type="InterPro" id="IPR050151">
    <property type="entry name" value="Class-I_Pyr_Nuc-Dis_Oxidored"/>
</dbReference>
<keyword evidence="20" id="KW-1185">Reference proteome</keyword>
<evidence type="ECO:0000256" key="15">
    <source>
        <dbReference type="PIRSR" id="PIRSR000350-4"/>
    </source>
</evidence>
<evidence type="ECO:0000256" key="7">
    <source>
        <dbReference type="ARBA" id="ARBA00022827"/>
    </source>
</evidence>
<keyword evidence="6 16" id="KW-0285">Flavoprotein</keyword>
<comment type="catalytic activity">
    <reaction evidence="12 16">
        <text>N(6)-[(R)-dihydrolipoyl]-L-lysyl-[protein] + NAD(+) = N(6)-[(R)-lipoyl]-L-lysyl-[protein] + NADH + H(+)</text>
        <dbReference type="Rhea" id="RHEA:15045"/>
        <dbReference type="Rhea" id="RHEA-COMP:10474"/>
        <dbReference type="Rhea" id="RHEA-COMP:10475"/>
        <dbReference type="ChEBI" id="CHEBI:15378"/>
        <dbReference type="ChEBI" id="CHEBI:57540"/>
        <dbReference type="ChEBI" id="CHEBI:57945"/>
        <dbReference type="ChEBI" id="CHEBI:83099"/>
        <dbReference type="ChEBI" id="CHEBI:83100"/>
        <dbReference type="EC" id="1.8.1.4"/>
    </reaction>
</comment>
<dbReference type="Gene3D" id="3.50.50.60">
    <property type="entry name" value="FAD/NAD(P)-binding domain"/>
    <property type="match status" value="2"/>
</dbReference>
<evidence type="ECO:0000256" key="9">
    <source>
        <dbReference type="ARBA" id="ARBA00023027"/>
    </source>
</evidence>
<feature type="binding site" evidence="14">
    <location>
        <position position="267"/>
    </location>
    <ligand>
        <name>NAD(+)</name>
        <dbReference type="ChEBI" id="CHEBI:57540"/>
    </ligand>
</feature>
<comment type="cofactor">
    <cofactor evidence="14 16">
        <name>FAD</name>
        <dbReference type="ChEBI" id="CHEBI:57692"/>
    </cofactor>
    <text evidence="14 16">Binds 1 FAD per subunit.</text>
</comment>
<sequence>MKRYDVVILGSGPAGLEVSNMLSHTDKSICIIEKFEENFGGTCVNQGCMPTKALVKSAEIVEMANKAEMFGVEIPNVNPNMKKISGILNKTTEMLSGFHMSSQKSEIIFGHGRFVDANHIEVSKSDGSNEVIFGNEIVIATGSRARLLPNIHVDGKYVCTSDELLKNDEIPKSLLVIGGGVIGCEFASIYSRLGTEVMMVEMSDYIMPAEDIDTSVMVKEIFSNREIEVHTSTCVKKVEIVDNKVNCYFDGAINEERIFDKVLLSIGRVPNIDELNLEKAGVETENGFIKVNEYLQSTKDNIYGVGDVVPTLMLAHTAVYESMIVSSNIMNEKSKKYENFTAPRVVYTSPEIASVGLTERQAKGEEEIKVINFPMRMNGKAILEKATEGRLKLILDKKTEVILGANIIGKNATELIHELALAVRHKLTLSDLRETVHAHPTLAEIIWFATFKG</sequence>
<gene>
    <name evidence="19" type="primary">lpdA</name>
    <name evidence="19" type="ORF">KDK92_06865</name>
</gene>
<evidence type="ECO:0000256" key="14">
    <source>
        <dbReference type="PIRSR" id="PIRSR000350-3"/>
    </source>
</evidence>
<keyword evidence="11 16" id="KW-0676">Redox-active center</keyword>
<dbReference type="SUPFAM" id="SSF55424">
    <property type="entry name" value="FAD/NAD-linked reductases, dimerisation (C-terminal) domain"/>
    <property type="match status" value="1"/>
</dbReference>
<feature type="binding site" evidence="14">
    <location>
        <position position="307"/>
    </location>
    <ligand>
        <name>FAD</name>
        <dbReference type="ChEBI" id="CHEBI:57692"/>
    </ligand>
</feature>
<comment type="miscellaneous">
    <text evidence="16">The active site is a redox-active disulfide bond.</text>
</comment>
<feature type="binding site" evidence="14">
    <location>
        <begin position="141"/>
        <end position="143"/>
    </location>
    <ligand>
        <name>FAD</name>
        <dbReference type="ChEBI" id="CHEBI:57692"/>
    </ligand>
</feature>
<evidence type="ECO:0000256" key="4">
    <source>
        <dbReference type="ARBA" id="ARBA00016961"/>
    </source>
</evidence>
<feature type="binding site" evidence="14">
    <location>
        <begin position="178"/>
        <end position="185"/>
    </location>
    <ligand>
        <name>NAD(+)</name>
        <dbReference type="ChEBI" id="CHEBI:57540"/>
    </ligand>
</feature>
<evidence type="ECO:0000259" key="17">
    <source>
        <dbReference type="Pfam" id="PF02852"/>
    </source>
</evidence>
<evidence type="ECO:0000313" key="19">
    <source>
        <dbReference type="EMBL" id="MCM1989456.1"/>
    </source>
</evidence>
<dbReference type="InterPro" id="IPR004099">
    <property type="entry name" value="Pyr_nucl-diS_OxRdtase_dimer"/>
</dbReference>
<dbReference type="PROSITE" id="PS00076">
    <property type="entry name" value="PYRIDINE_REDOX_1"/>
    <property type="match status" value="1"/>
</dbReference>
<evidence type="ECO:0000256" key="13">
    <source>
        <dbReference type="PIRSR" id="PIRSR000350-2"/>
    </source>
</evidence>
<keyword evidence="10" id="KW-1015">Disulfide bond</keyword>
<dbReference type="GO" id="GO:0050660">
    <property type="term" value="F:flavin adenine dinucleotide binding"/>
    <property type="evidence" value="ECO:0007669"/>
    <property type="project" value="InterPro"/>
</dbReference>
<feature type="binding site" evidence="14">
    <location>
        <position position="201"/>
    </location>
    <ligand>
        <name>NAD(+)</name>
        <dbReference type="ChEBI" id="CHEBI:57540"/>
    </ligand>
</feature>
<feature type="binding site" evidence="14">
    <location>
        <position position="52"/>
    </location>
    <ligand>
        <name>FAD</name>
        <dbReference type="ChEBI" id="CHEBI:57692"/>
    </ligand>
</feature>
<feature type="domain" description="Pyridine nucleotide-disulphide oxidoreductase dimerisation" evidence="17">
    <location>
        <begin position="343"/>
        <end position="446"/>
    </location>
</feature>
<dbReference type="PIRSF" id="PIRSF000350">
    <property type="entry name" value="Mercury_reductase_MerA"/>
    <property type="match status" value="1"/>
</dbReference>
<accession>A0A9J6P1S8</accession>
<evidence type="ECO:0000313" key="20">
    <source>
        <dbReference type="Proteomes" id="UP001056429"/>
    </source>
</evidence>
<reference evidence="19" key="1">
    <citation type="journal article" date="2021" name="mSystems">
        <title>Bacteria and Archaea Synergistically Convert Glycine Betaine to Biogenic Methane in the Formosa Cold Seep of the South China Sea.</title>
        <authorList>
            <person name="Li L."/>
            <person name="Zhang W."/>
            <person name="Zhang S."/>
            <person name="Song L."/>
            <person name="Sun Q."/>
            <person name="Zhang H."/>
            <person name="Xiang H."/>
            <person name="Dong X."/>
        </authorList>
    </citation>
    <scope>NUCLEOTIDE SEQUENCE</scope>
    <source>
        <strain evidence="19">ZWT</strain>
    </source>
</reference>
<evidence type="ECO:0000256" key="5">
    <source>
        <dbReference type="ARBA" id="ARBA00022490"/>
    </source>
</evidence>
<dbReference type="EC" id="1.8.1.4" evidence="3 16"/>
<evidence type="ECO:0000256" key="8">
    <source>
        <dbReference type="ARBA" id="ARBA00023002"/>
    </source>
</evidence>
<keyword evidence="5" id="KW-0963">Cytoplasm</keyword>
<evidence type="ECO:0000256" key="12">
    <source>
        <dbReference type="ARBA" id="ARBA00049187"/>
    </source>
</evidence>
<comment type="similarity">
    <text evidence="2 16">Belongs to the class-I pyridine nucleotide-disulfide oxidoreductase family.</text>
</comment>
<dbReference type="PRINTS" id="PR00411">
    <property type="entry name" value="PNDRDTASEI"/>
</dbReference>
<evidence type="ECO:0000256" key="6">
    <source>
        <dbReference type="ARBA" id="ARBA00022630"/>
    </source>
</evidence>
<dbReference type="NCBIfam" id="TIGR01350">
    <property type="entry name" value="lipoamide_DH"/>
    <property type="match status" value="1"/>
</dbReference>
<dbReference type="Pfam" id="PF07992">
    <property type="entry name" value="Pyr_redox_2"/>
    <property type="match status" value="1"/>
</dbReference>
<keyword evidence="7 14" id="KW-0274">FAD</keyword>
<feature type="domain" description="FAD/NAD(P)-binding" evidence="18">
    <location>
        <begin position="4"/>
        <end position="321"/>
    </location>
</feature>
<dbReference type="Gene3D" id="3.30.390.30">
    <property type="match status" value="1"/>
</dbReference>
<name>A0A9J6P1S8_9CLOT</name>
<proteinExistence type="inferred from homology"/>
<dbReference type="EMBL" id="JAGSOJ010000001">
    <property type="protein sequence ID" value="MCM1989456.1"/>
    <property type="molecule type" value="Genomic_DNA"/>
</dbReference>
<dbReference type="Proteomes" id="UP001056429">
    <property type="component" value="Unassembled WGS sequence"/>
</dbReference>
<dbReference type="InterPro" id="IPR012999">
    <property type="entry name" value="Pyr_OxRdtase_I_AS"/>
</dbReference>
<feature type="binding site" evidence="14">
    <location>
        <begin position="313"/>
        <end position="316"/>
    </location>
    <ligand>
        <name>FAD</name>
        <dbReference type="ChEBI" id="CHEBI:57692"/>
    </ligand>
</feature>
<evidence type="ECO:0000259" key="18">
    <source>
        <dbReference type="Pfam" id="PF07992"/>
    </source>
</evidence>
<evidence type="ECO:0000256" key="1">
    <source>
        <dbReference type="ARBA" id="ARBA00004496"/>
    </source>
</evidence>
<feature type="active site" description="Proton acceptor" evidence="13">
    <location>
        <position position="439"/>
    </location>
</feature>
<dbReference type="SUPFAM" id="SSF51905">
    <property type="entry name" value="FAD/NAD(P)-binding domain"/>
    <property type="match status" value="1"/>
</dbReference>
<feature type="disulfide bond" description="Redox-active" evidence="15">
    <location>
        <begin position="43"/>
        <end position="48"/>
    </location>
</feature>
<organism evidence="19 20">
    <name type="scientific">Oceanirhabdus seepicola</name>
    <dbReference type="NCBI Taxonomy" id="2828781"/>
    <lineage>
        <taxon>Bacteria</taxon>
        <taxon>Bacillati</taxon>
        <taxon>Bacillota</taxon>
        <taxon>Clostridia</taxon>
        <taxon>Eubacteriales</taxon>
        <taxon>Clostridiaceae</taxon>
        <taxon>Oceanirhabdus</taxon>
    </lineage>
</organism>
<dbReference type="PANTHER" id="PTHR22912:SF217">
    <property type="entry name" value="DIHYDROLIPOYL DEHYDROGENASE"/>
    <property type="match status" value="1"/>
</dbReference>
<protein>
    <recommendedName>
        <fullName evidence="4 16">Dihydrolipoyl dehydrogenase</fullName>
        <ecNumber evidence="3 16">1.8.1.4</ecNumber>
    </recommendedName>
</protein>
<dbReference type="GO" id="GO:0005737">
    <property type="term" value="C:cytoplasm"/>
    <property type="evidence" value="ECO:0007669"/>
    <property type="project" value="UniProtKB-SubCell"/>
</dbReference>
<feature type="binding site" evidence="14">
    <location>
        <position position="112"/>
    </location>
    <ligand>
        <name>FAD</name>
        <dbReference type="ChEBI" id="CHEBI:57692"/>
    </ligand>
</feature>
<keyword evidence="9 14" id="KW-0520">NAD</keyword>
<comment type="subcellular location">
    <subcellularLocation>
        <location evidence="1">Cytoplasm</location>
    </subcellularLocation>
</comment>
<evidence type="ECO:0000256" key="11">
    <source>
        <dbReference type="ARBA" id="ARBA00023284"/>
    </source>
</evidence>
<evidence type="ECO:0000256" key="3">
    <source>
        <dbReference type="ARBA" id="ARBA00012608"/>
    </source>
</evidence>
<dbReference type="InterPro" id="IPR023753">
    <property type="entry name" value="FAD/NAD-binding_dom"/>
</dbReference>
<evidence type="ECO:0000256" key="10">
    <source>
        <dbReference type="ARBA" id="ARBA00023157"/>
    </source>
</evidence>
<dbReference type="GO" id="GO:0004148">
    <property type="term" value="F:dihydrolipoyl dehydrogenase (NADH) activity"/>
    <property type="evidence" value="ECO:0007669"/>
    <property type="project" value="UniProtKB-EC"/>
</dbReference>
<dbReference type="InterPro" id="IPR006258">
    <property type="entry name" value="Lipoamide_DH"/>
</dbReference>
<dbReference type="InterPro" id="IPR036188">
    <property type="entry name" value="FAD/NAD-bd_sf"/>
</dbReference>
<dbReference type="RefSeq" id="WP_250858451.1">
    <property type="nucleotide sequence ID" value="NZ_JAGSOJ010000001.1"/>
</dbReference>
<reference evidence="19" key="2">
    <citation type="submission" date="2021-04" db="EMBL/GenBank/DDBJ databases">
        <authorList>
            <person name="Dong X."/>
        </authorList>
    </citation>
    <scope>NUCLEOTIDE SEQUENCE</scope>
    <source>
        <strain evidence="19">ZWT</strain>
    </source>
</reference>
<evidence type="ECO:0000256" key="2">
    <source>
        <dbReference type="ARBA" id="ARBA00007532"/>
    </source>
</evidence>
<dbReference type="Pfam" id="PF02852">
    <property type="entry name" value="Pyr_redox_dim"/>
    <property type="match status" value="1"/>
</dbReference>
<comment type="caution">
    <text evidence="19">The sequence shown here is derived from an EMBL/GenBank/DDBJ whole genome shotgun (WGS) entry which is preliminary data.</text>
</comment>